<sequence length="116" mass="13354">MAAKVLQSIKKPFKGYQAKEIELQGKLLAKENKITRLAENNFARLNNLKELTLVLNFIGTCLKLHCDAEFRCTIQRPRQNLEKRLMVRCSSCGCRHMYDFEKEAFVTAPPSGKSYQ</sequence>
<dbReference type="EMBL" id="JAWHQM010000009">
    <property type="protein sequence ID" value="KAK5628815.1"/>
    <property type="molecule type" value="Genomic_DNA"/>
</dbReference>
<dbReference type="AlphaFoldDB" id="A0AAN7UAD6"/>
<keyword evidence="2" id="KW-1185">Reference proteome</keyword>
<dbReference type="Proteomes" id="UP001305414">
    <property type="component" value="Unassembled WGS sequence"/>
</dbReference>
<gene>
    <name evidence="1" type="ORF">RRF57_004530</name>
</gene>
<name>A0AAN7UAD6_9PEZI</name>
<evidence type="ECO:0000313" key="1">
    <source>
        <dbReference type="EMBL" id="KAK5628815.1"/>
    </source>
</evidence>
<comment type="caution">
    <text evidence="1">The sequence shown here is derived from an EMBL/GenBank/DDBJ whole genome shotgun (WGS) entry which is preliminary data.</text>
</comment>
<organism evidence="1 2">
    <name type="scientific">Xylaria bambusicola</name>
    <dbReference type="NCBI Taxonomy" id="326684"/>
    <lineage>
        <taxon>Eukaryota</taxon>
        <taxon>Fungi</taxon>
        <taxon>Dikarya</taxon>
        <taxon>Ascomycota</taxon>
        <taxon>Pezizomycotina</taxon>
        <taxon>Sordariomycetes</taxon>
        <taxon>Xylariomycetidae</taxon>
        <taxon>Xylariales</taxon>
        <taxon>Xylariaceae</taxon>
        <taxon>Xylaria</taxon>
    </lineage>
</organism>
<accession>A0AAN7UAD6</accession>
<evidence type="ECO:0000313" key="2">
    <source>
        <dbReference type="Proteomes" id="UP001305414"/>
    </source>
</evidence>
<reference evidence="1 2" key="1">
    <citation type="submission" date="2023-10" db="EMBL/GenBank/DDBJ databases">
        <title>Draft genome sequence of Xylaria bambusicola isolate GMP-LS, the root and basal stem rot pathogen of sugarcane in Indonesia.</title>
        <authorList>
            <person name="Selvaraj P."/>
            <person name="Muralishankar V."/>
            <person name="Muruganantham S."/>
            <person name="Sp S."/>
            <person name="Haryani S."/>
            <person name="Lau K.J.X."/>
            <person name="Naqvi N.I."/>
        </authorList>
    </citation>
    <scope>NUCLEOTIDE SEQUENCE [LARGE SCALE GENOMIC DNA]</scope>
    <source>
        <strain evidence="1">GMP-LS</strain>
    </source>
</reference>
<protein>
    <submittedName>
        <fullName evidence="1">Uncharacterized protein</fullName>
    </submittedName>
</protein>
<proteinExistence type="predicted"/>